<evidence type="ECO:0000259" key="23">
    <source>
        <dbReference type="PROSITE" id="PS51007"/>
    </source>
</evidence>
<dbReference type="Pfam" id="PF13442">
    <property type="entry name" value="Cytochrome_CBB3"/>
    <property type="match status" value="2"/>
</dbReference>
<keyword evidence="17 19" id="KW-0406">Ion transport</keyword>
<dbReference type="GO" id="GO:0046872">
    <property type="term" value="F:metal ion binding"/>
    <property type="evidence" value="ECO:0007669"/>
    <property type="project" value="UniProtKB-KW"/>
</dbReference>
<keyword evidence="12 19" id="KW-0375">Hydrogen ion transport</keyword>
<keyword evidence="13 19" id="KW-0249">Electron transport</keyword>
<feature type="domain" description="Cytochrome c" evidence="23">
    <location>
        <begin position="126"/>
        <end position="206"/>
    </location>
</feature>
<dbReference type="GO" id="GO:0016491">
    <property type="term" value="F:oxidoreductase activity"/>
    <property type="evidence" value="ECO:0007669"/>
    <property type="project" value="UniProtKB-KW"/>
</dbReference>
<feature type="binding site" description="axial binding residue" evidence="20">
    <location>
        <position position="271"/>
    </location>
    <ligand>
        <name>heme c</name>
        <dbReference type="ChEBI" id="CHEBI:61717"/>
        <label>1</label>
    </ligand>
    <ligandPart>
        <name>Fe</name>
        <dbReference type="ChEBI" id="CHEBI:18248"/>
    </ligandPart>
</feature>
<keyword evidence="7 19" id="KW-0349">Heme</keyword>
<sequence length="313" mass="33146">MSKGWSIYVILIVAANILGAAWLLWWTSRPPKDGKHTETTGHVWDGDIREYNKPLPRWWINLFYITIVFAIGYLIWFPGLGGFAGTAGWTSAGEHDRAKSEADARLAEAFSRFDGMGIDEIARDEQAVGFGARIFANTCAQCHGADGRGARGFPNLTDADWQWGGSPEQILTTVLHGRQAAMPALGAAMGGEVGISEVAAYVQSLSGLRADPALAGAGRARFAGVCAACHGADGRGNEALGAPNLTDGVWLYGGDFETIREGVIAGRNGMMPAHLPILGETRSRLVAAYVWSISDAARREAGGSAAAGGESVR</sequence>
<dbReference type="UniPathway" id="UPA00705"/>
<dbReference type="OrthoDB" id="9811281at2"/>
<evidence type="ECO:0000256" key="9">
    <source>
        <dbReference type="ARBA" id="ARBA00022692"/>
    </source>
</evidence>
<evidence type="ECO:0000256" key="1">
    <source>
        <dbReference type="ARBA" id="ARBA00004533"/>
    </source>
</evidence>
<dbReference type="eggNOG" id="COG2010">
    <property type="taxonomic scope" value="Bacteria"/>
</dbReference>
<feature type="binding site" description="axial binding residue" evidence="20">
    <location>
        <position position="143"/>
    </location>
    <ligand>
        <name>heme c</name>
        <dbReference type="ChEBI" id="CHEBI:61717"/>
        <label>1</label>
    </ligand>
    <ligandPart>
        <name>Fe</name>
        <dbReference type="ChEBI" id="CHEBI:18248"/>
    </ligandPart>
</feature>
<evidence type="ECO:0000313" key="25">
    <source>
        <dbReference type="Proteomes" id="UP000029391"/>
    </source>
</evidence>
<evidence type="ECO:0000256" key="10">
    <source>
        <dbReference type="ARBA" id="ARBA00022723"/>
    </source>
</evidence>
<evidence type="ECO:0000256" key="4">
    <source>
        <dbReference type="ARBA" id="ARBA00022448"/>
    </source>
</evidence>
<dbReference type="GO" id="GO:0005886">
    <property type="term" value="C:plasma membrane"/>
    <property type="evidence" value="ECO:0007669"/>
    <property type="project" value="UniProtKB-SubCell"/>
</dbReference>
<comment type="similarity">
    <text evidence="3 19">Belongs to the CcoP / FixP family.</text>
</comment>
<comment type="cofactor">
    <cofactor evidence="19 21">
        <name>heme c</name>
        <dbReference type="ChEBI" id="CHEBI:61717"/>
    </cofactor>
    <text evidence="19 21">Binds 2 heme C groups per subunit.</text>
</comment>
<dbReference type="InterPro" id="IPR032858">
    <property type="entry name" value="CcoP_N"/>
</dbReference>
<evidence type="ECO:0000256" key="6">
    <source>
        <dbReference type="ARBA" id="ARBA00022519"/>
    </source>
</evidence>
<keyword evidence="10 19" id="KW-0479">Metal-binding</keyword>
<dbReference type="GO" id="GO:1902600">
    <property type="term" value="P:proton transmembrane transport"/>
    <property type="evidence" value="ECO:0007669"/>
    <property type="project" value="UniProtKB-KW"/>
</dbReference>
<dbReference type="InterPro" id="IPR038414">
    <property type="entry name" value="CcoP_N_sf"/>
</dbReference>
<feature type="binding site" description="covalent" evidence="21">
    <location>
        <position position="139"/>
    </location>
    <ligand>
        <name>heme c</name>
        <dbReference type="ChEBI" id="CHEBI:61717"/>
        <label>1</label>
    </ligand>
</feature>
<dbReference type="PANTHER" id="PTHR33751:SF1">
    <property type="entry name" value="CBB3-TYPE CYTOCHROME C OXIDASE SUBUNIT FIXP"/>
    <property type="match status" value="1"/>
</dbReference>
<dbReference type="GO" id="GO:0020037">
    <property type="term" value="F:heme binding"/>
    <property type="evidence" value="ECO:0007669"/>
    <property type="project" value="InterPro"/>
</dbReference>
<dbReference type="PANTHER" id="PTHR33751">
    <property type="entry name" value="CBB3-TYPE CYTOCHROME C OXIDASE SUBUNIT FIXP"/>
    <property type="match status" value="1"/>
</dbReference>
<gene>
    <name evidence="24" type="ORF">P873_04530</name>
</gene>
<evidence type="ECO:0000256" key="16">
    <source>
        <dbReference type="ARBA" id="ARBA00023004"/>
    </source>
</evidence>
<proteinExistence type="inferred from homology"/>
<dbReference type="Gene3D" id="1.10.760.10">
    <property type="entry name" value="Cytochrome c-like domain"/>
    <property type="match status" value="2"/>
</dbReference>
<evidence type="ECO:0000256" key="14">
    <source>
        <dbReference type="ARBA" id="ARBA00022989"/>
    </source>
</evidence>
<evidence type="ECO:0000256" key="8">
    <source>
        <dbReference type="ARBA" id="ARBA00022660"/>
    </source>
</evidence>
<evidence type="ECO:0000256" key="12">
    <source>
        <dbReference type="ARBA" id="ARBA00022781"/>
    </source>
</evidence>
<feature type="domain" description="Cytochrome c" evidence="23">
    <location>
        <begin position="213"/>
        <end position="294"/>
    </location>
</feature>
<comment type="subcellular location">
    <subcellularLocation>
        <location evidence="1 19">Cell inner membrane</location>
    </subcellularLocation>
</comment>
<evidence type="ECO:0000256" key="21">
    <source>
        <dbReference type="PIRSR" id="PIRSR000006-2"/>
    </source>
</evidence>
<reference evidence="24 25" key="1">
    <citation type="submission" date="2013-09" db="EMBL/GenBank/DDBJ databases">
        <title>Genome sequencing of Arenimonas composti.</title>
        <authorList>
            <person name="Chen F."/>
            <person name="Wang G."/>
        </authorList>
    </citation>
    <scope>NUCLEOTIDE SEQUENCE [LARGE SCALE GENOMIC DNA]</scope>
    <source>
        <strain evidence="24 25">TR7-09</strain>
    </source>
</reference>
<evidence type="ECO:0000256" key="18">
    <source>
        <dbReference type="ARBA" id="ARBA00023136"/>
    </source>
</evidence>
<feature type="transmembrane region" description="Helical" evidence="22">
    <location>
        <begin position="58"/>
        <end position="76"/>
    </location>
</feature>
<dbReference type="InterPro" id="IPR009056">
    <property type="entry name" value="Cyt_c-like_dom"/>
</dbReference>
<evidence type="ECO:0000313" key="24">
    <source>
        <dbReference type="EMBL" id="KFN51016.1"/>
    </source>
</evidence>
<feature type="binding site" description="covalent" evidence="21">
    <location>
        <position position="142"/>
    </location>
    <ligand>
        <name>heme c</name>
        <dbReference type="ChEBI" id="CHEBI:61717"/>
        <label>1</label>
    </ligand>
</feature>
<keyword evidence="9 22" id="KW-0812">Transmembrane</keyword>
<keyword evidence="15 19" id="KW-0560">Oxidoreductase</keyword>
<comment type="subunit">
    <text evidence="19">Component of the cbb3-type cytochrome c oxidase.</text>
</comment>
<dbReference type="AlphaFoldDB" id="A0A091BGZ9"/>
<comment type="pathway">
    <text evidence="2 19">Energy metabolism; oxidative phosphorylation.</text>
</comment>
<keyword evidence="8 19" id="KW-0679">Respiratory chain</keyword>
<evidence type="ECO:0000256" key="11">
    <source>
        <dbReference type="ARBA" id="ARBA00022737"/>
    </source>
</evidence>
<feature type="binding site" description="axial binding residue" evidence="20">
    <location>
        <position position="182"/>
    </location>
    <ligand>
        <name>heme c</name>
        <dbReference type="ChEBI" id="CHEBI:61717"/>
        <label>2</label>
    </ligand>
    <ligandPart>
        <name>Fe</name>
        <dbReference type="ChEBI" id="CHEBI:18248"/>
    </ligandPart>
</feature>
<evidence type="ECO:0000256" key="5">
    <source>
        <dbReference type="ARBA" id="ARBA00022475"/>
    </source>
</evidence>
<evidence type="ECO:0000256" key="13">
    <source>
        <dbReference type="ARBA" id="ARBA00022982"/>
    </source>
</evidence>
<dbReference type="InterPro" id="IPR036909">
    <property type="entry name" value="Cyt_c-like_dom_sf"/>
</dbReference>
<evidence type="ECO:0000256" key="17">
    <source>
        <dbReference type="ARBA" id="ARBA00023065"/>
    </source>
</evidence>
<evidence type="ECO:0000256" key="20">
    <source>
        <dbReference type="PIRSR" id="PIRSR000006-1"/>
    </source>
</evidence>
<feature type="binding site" description="covalent" evidence="21">
    <location>
        <position position="226"/>
    </location>
    <ligand>
        <name>heme c</name>
        <dbReference type="ChEBI" id="CHEBI:61717"/>
        <label>2</label>
    </ligand>
</feature>
<dbReference type="InterPro" id="IPR050597">
    <property type="entry name" value="Cytochrome_c_Oxidase_Subunit"/>
</dbReference>
<dbReference type="RefSeq" id="WP_026816787.1">
    <property type="nucleotide sequence ID" value="NZ_AUFF01000003.1"/>
</dbReference>
<evidence type="ECO:0000256" key="19">
    <source>
        <dbReference type="PIRNR" id="PIRNR000006"/>
    </source>
</evidence>
<dbReference type="STRING" id="1121013.GCA_000426365_01492"/>
<dbReference type="EMBL" id="AWXU01000010">
    <property type="protein sequence ID" value="KFN51016.1"/>
    <property type="molecule type" value="Genomic_DNA"/>
</dbReference>
<evidence type="ECO:0000256" key="7">
    <source>
        <dbReference type="ARBA" id="ARBA00022617"/>
    </source>
</evidence>
<evidence type="ECO:0000256" key="2">
    <source>
        <dbReference type="ARBA" id="ARBA00004673"/>
    </source>
</evidence>
<keyword evidence="11" id="KW-0677">Repeat</keyword>
<dbReference type="SUPFAM" id="SSF46626">
    <property type="entry name" value="Cytochrome c"/>
    <property type="match status" value="2"/>
</dbReference>
<keyword evidence="14 22" id="KW-1133">Transmembrane helix</keyword>
<dbReference type="Pfam" id="PF14715">
    <property type="entry name" value="FixP_N"/>
    <property type="match status" value="1"/>
</dbReference>
<evidence type="ECO:0000256" key="3">
    <source>
        <dbReference type="ARBA" id="ARBA00006113"/>
    </source>
</evidence>
<comment type="caution">
    <text evidence="24">The sequence shown here is derived from an EMBL/GenBank/DDBJ whole genome shotgun (WGS) entry which is preliminary data.</text>
</comment>
<keyword evidence="5 19" id="KW-1003">Cell membrane</keyword>
<evidence type="ECO:0000256" key="15">
    <source>
        <dbReference type="ARBA" id="ARBA00023002"/>
    </source>
</evidence>
<dbReference type="PROSITE" id="PS51007">
    <property type="entry name" value="CYTC"/>
    <property type="match status" value="2"/>
</dbReference>
<comment type="function">
    <text evidence="19">C-type cytochrome. Part of the cbb3-type cytochrome c oxidase complex.</text>
</comment>
<keyword evidence="4 19" id="KW-0813">Transport</keyword>
<organism evidence="24 25">
    <name type="scientific">Arenimonas composti TR7-09 = DSM 18010</name>
    <dbReference type="NCBI Taxonomy" id="1121013"/>
    <lineage>
        <taxon>Bacteria</taxon>
        <taxon>Pseudomonadati</taxon>
        <taxon>Pseudomonadota</taxon>
        <taxon>Gammaproteobacteria</taxon>
        <taxon>Lysobacterales</taxon>
        <taxon>Lysobacteraceae</taxon>
        <taxon>Arenimonas</taxon>
    </lineage>
</organism>
<dbReference type="InterPro" id="IPR004678">
    <property type="entry name" value="Cyt_c_oxidase_cbb3_su3"/>
</dbReference>
<dbReference type="NCBIfam" id="TIGR00782">
    <property type="entry name" value="ccoP"/>
    <property type="match status" value="1"/>
</dbReference>
<keyword evidence="25" id="KW-1185">Reference proteome</keyword>
<keyword evidence="6 19" id="KW-0997">Cell inner membrane</keyword>
<name>A0A091BGZ9_9GAMM</name>
<feature type="binding site" description="covalent" evidence="21">
    <location>
        <position position="229"/>
    </location>
    <ligand>
        <name>heme c</name>
        <dbReference type="ChEBI" id="CHEBI:61717"/>
        <label>2</label>
    </ligand>
</feature>
<evidence type="ECO:0000256" key="22">
    <source>
        <dbReference type="SAM" id="Phobius"/>
    </source>
</evidence>
<dbReference type="GO" id="GO:0006119">
    <property type="term" value="P:oxidative phosphorylation"/>
    <property type="evidence" value="ECO:0007669"/>
    <property type="project" value="UniProtKB-UniPathway"/>
</dbReference>
<feature type="transmembrane region" description="Helical" evidence="22">
    <location>
        <begin position="6"/>
        <end position="26"/>
    </location>
</feature>
<dbReference type="PIRSF" id="PIRSF000006">
    <property type="entry name" value="Cbb3-Cox_fixP"/>
    <property type="match status" value="1"/>
</dbReference>
<dbReference type="Gene3D" id="6.10.280.130">
    <property type="match status" value="1"/>
</dbReference>
<keyword evidence="18 19" id="KW-0472">Membrane</keyword>
<keyword evidence="16 19" id="KW-0408">Iron</keyword>
<dbReference type="Proteomes" id="UP000029391">
    <property type="component" value="Unassembled WGS sequence"/>
</dbReference>
<protein>
    <recommendedName>
        <fullName evidence="19">Cbb3-type cytochrome c oxidase subunit</fullName>
    </recommendedName>
</protein>
<feature type="binding site" description="axial binding residue" evidence="20">
    <location>
        <position position="230"/>
    </location>
    <ligand>
        <name>heme c</name>
        <dbReference type="ChEBI" id="CHEBI:61717"/>
        <label>2</label>
    </ligand>
    <ligandPart>
        <name>Fe</name>
        <dbReference type="ChEBI" id="CHEBI:18248"/>
    </ligandPart>
</feature>
<accession>A0A091BGZ9</accession>
<dbReference type="GO" id="GO:0009055">
    <property type="term" value="F:electron transfer activity"/>
    <property type="evidence" value="ECO:0007669"/>
    <property type="project" value="InterPro"/>
</dbReference>